<dbReference type="PRINTS" id="PR00455">
    <property type="entry name" value="HTHTETR"/>
</dbReference>
<evidence type="ECO:0000313" key="6">
    <source>
        <dbReference type="EMBL" id="EFE69475.2"/>
    </source>
</evidence>
<evidence type="ECO:0000256" key="2">
    <source>
        <dbReference type="ARBA" id="ARBA00023125"/>
    </source>
</evidence>
<dbReference type="InterPro" id="IPR023772">
    <property type="entry name" value="DNA-bd_HTH_TetR-type_CS"/>
</dbReference>
<evidence type="ECO:0000256" key="1">
    <source>
        <dbReference type="ARBA" id="ARBA00023015"/>
    </source>
</evidence>
<dbReference type="InterPro" id="IPR001647">
    <property type="entry name" value="HTH_TetR"/>
</dbReference>
<proteinExistence type="predicted"/>
<evidence type="ECO:0000256" key="3">
    <source>
        <dbReference type="ARBA" id="ARBA00023163"/>
    </source>
</evidence>
<dbReference type="AlphaFoldDB" id="D6A2C1"/>
<protein>
    <submittedName>
        <fullName evidence="6">Transcriptional regulatory protein</fullName>
    </submittedName>
</protein>
<name>D6A2C1_STRV1</name>
<dbReference type="PANTHER" id="PTHR47506:SF1">
    <property type="entry name" value="HTH-TYPE TRANSCRIPTIONAL REGULATOR YJDC"/>
    <property type="match status" value="1"/>
</dbReference>
<dbReference type="Gene3D" id="1.10.10.60">
    <property type="entry name" value="Homeodomain-like"/>
    <property type="match status" value="1"/>
</dbReference>
<dbReference type="PANTHER" id="PTHR47506">
    <property type="entry name" value="TRANSCRIPTIONAL REGULATORY PROTEIN"/>
    <property type="match status" value="1"/>
</dbReference>
<dbReference type="Pfam" id="PF00440">
    <property type="entry name" value="TetR_N"/>
    <property type="match status" value="1"/>
</dbReference>
<evidence type="ECO:0000313" key="7">
    <source>
        <dbReference type="Proteomes" id="UP000003824"/>
    </source>
</evidence>
<keyword evidence="3" id="KW-0804">Transcription</keyword>
<evidence type="ECO:0000256" key="4">
    <source>
        <dbReference type="PROSITE-ProRule" id="PRU00335"/>
    </source>
</evidence>
<dbReference type="EMBL" id="DS999641">
    <property type="protein sequence ID" value="EFE69475.2"/>
    <property type="molecule type" value="Genomic_DNA"/>
</dbReference>
<evidence type="ECO:0000259" key="5">
    <source>
        <dbReference type="PROSITE" id="PS50977"/>
    </source>
</evidence>
<feature type="domain" description="HTH tetR-type" evidence="5">
    <location>
        <begin position="18"/>
        <end position="78"/>
    </location>
</feature>
<dbReference type="eggNOG" id="COG1309">
    <property type="taxonomic scope" value="Bacteria"/>
</dbReference>
<dbReference type="PROSITE" id="PS01081">
    <property type="entry name" value="HTH_TETR_1"/>
    <property type="match status" value="1"/>
</dbReference>
<dbReference type="GO" id="GO:0003677">
    <property type="term" value="F:DNA binding"/>
    <property type="evidence" value="ECO:0007669"/>
    <property type="project" value="UniProtKB-UniRule"/>
</dbReference>
<dbReference type="SUPFAM" id="SSF46689">
    <property type="entry name" value="Homeodomain-like"/>
    <property type="match status" value="1"/>
</dbReference>
<sequence length="174" mass="18362">MTDRSLTRRVRGMGRPRAFDTDRAVETAAALFATHGYEGTSVDDLVTATGIHRGSLYKAFGSKRSLHLTALRNHLDHEIRPTTAALATLTDPEQALSTAIASYDNGPAAGLLLLAAAERAPHDPEVAALVAEGIAALEDALRPSHGDAAPRLTSTVLGARLRLRAGLPTASKEH</sequence>
<dbReference type="InterPro" id="IPR009057">
    <property type="entry name" value="Homeodomain-like_sf"/>
</dbReference>
<dbReference type="PROSITE" id="PS50977">
    <property type="entry name" value="HTH_TETR_2"/>
    <property type="match status" value="1"/>
</dbReference>
<feature type="DNA-binding region" description="H-T-H motif" evidence="4">
    <location>
        <begin position="41"/>
        <end position="60"/>
    </location>
</feature>
<organism evidence="6 7">
    <name type="scientific">Streptomyces viridosporus (strain ATCC 14672 / DSM 40746 / JCM 4963 / KCTC 9882 / NRRL B-12104 / FH 1290)</name>
    <name type="common">Streptomyces ghanaensis</name>
    <dbReference type="NCBI Taxonomy" id="566461"/>
    <lineage>
        <taxon>Bacteria</taxon>
        <taxon>Bacillati</taxon>
        <taxon>Actinomycetota</taxon>
        <taxon>Actinomycetes</taxon>
        <taxon>Kitasatosporales</taxon>
        <taxon>Streptomycetaceae</taxon>
        <taxon>Streptomyces</taxon>
    </lineage>
</organism>
<keyword evidence="2 4" id="KW-0238">DNA-binding</keyword>
<gene>
    <name evidence="6" type="ORF">SSFG_04717</name>
</gene>
<keyword evidence="1" id="KW-0805">Transcription regulation</keyword>
<reference evidence="7" key="1">
    <citation type="submission" date="2008-12" db="EMBL/GenBank/DDBJ databases">
        <title>Annotation of Streptomyces ghanaensis ATCC 14672.</title>
        <authorList>
            <consortium name="The Broad Institute Genome Sequencing Platform"/>
            <consortium name="Broad Institute Microbial Sequencing Center"/>
            <person name="Fischbach M."/>
            <person name="Ward D."/>
            <person name="Young S."/>
            <person name="Kodira C.D."/>
            <person name="Zeng Q."/>
            <person name="Koehrsen M."/>
            <person name="Godfrey P."/>
            <person name="Alvarado L."/>
            <person name="Berlin A.M."/>
            <person name="Borenstein D."/>
            <person name="Chen Z."/>
            <person name="Engels R."/>
            <person name="Freedman E."/>
            <person name="Gellesch M."/>
            <person name="Goldberg J."/>
            <person name="Griggs A."/>
            <person name="Gujja S."/>
            <person name="Heiman D.I."/>
            <person name="Hepburn T.A."/>
            <person name="Howarth C."/>
            <person name="Jen D."/>
            <person name="Larson L."/>
            <person name="Lewis B."/>
            <person name="Mehta T."/>
            <person name="Park D."/>
            <person name="Pearson M."/>
            <person name="Roberts A."/>
            <person name="Saif S."/>
            <person name="Shea T.D."/>
            <person name="Shenoy N."/>
            <person name="Sisk P."/>
            <person name="Stolte C."/>
            <person name="Sykes S.N."/>
            <person name="Walk T."/>
            <person name="White J."/>
            <person name="Yandava C."/>
            <person name="Straight P."/>
            <person name="Clardy J."/>
            <person name="Hung D."/>
            <person name="Kolter R."/>
            <person name="Mekalanos J."/>
            <person name="Walker S."/>
            <person name="Walsh C.T."/>
            <person name="Wieland B.L.C."/>
            <person name="Ilzarbe M."/>
            <person name="Galagan J."/>
            <person name="Nusbaum C."/>
            <person name="Birren B."/>
        </authorList>
    </citation>
    <scope>NUCLEOTIDE SEQUENCE [LARGE SCALE GENOMIC DNA]</scope>
    <source>
        <strain evidence="7">ATCC 14672 / DSM 40746 / JCM 4963 / KCTC 9882 / NRRL B-12104 / FH 1290</strain>
    </source>
</reference>
<accession>D6A2C1</accession>
<dbReference type="Proteomes" id="UP000003824">
    <property type="component" value="Unassembled WGS sequence"/>
</dbReference>